<feature type="transmembrane region" description="Helical" evidence="8">
    <location>
        <begin position="110"/>
        <end position="135"/>
    </location>
</feature>
<evidence type="ECO:0000256" key="6">
    <source>
        <dbReference type="ARBA" id="ARBA00022989"/>
    </source>
</evidence>
<evidence type="ECO:0000256" key="3">
    <source>
        <dbReference type="ARBA" id="ARBA00022475"/>
    </source>
</evidence>
<evidence type="ECO:0000256" key="5">
    <source>
        <dbReference type="ARBA" id="ARBA00022692"/>
    </source>
</evidence>
<dbReference type="GO" id="GO:0022857">
    <property type="term" value="F:transmembrane transporter activity"/>
    <property type="evidence" value="ECO:0007669"/>
    <property type="project" value="TreeGrafter"/>
</dbReference>
<evidence type="ECO:0000313" key="10">
    <source>
        <dbReference type="EMBL" id="MPN16079.1"/>
    </source>
</evidence>
<evidence type="ECO:0000256" key="2">
    <source>
        <dbReference type="ARBA" id="ARBA00022448"/>
    </source>
</evidence>
<evidence type="ECO:0000256" key="1">
    <source>
        <dbReference type="ARBA" id="ARBA00004429"/>
    </source>
</evidence>
<sequence length="162" mass="18671">MIITSFAIVIIMSLWALLRYVFQTDMYGMEEVVVMIAFWLYFMANSYAVYDKSHVKADILPSMLNKRHQRLIKPFLYALMLIACIIYSIWSFDTVYFSYVEKPTTMALGIPFWLGHLSILVGFVLSAFYAGIYFIQSLAEAVQTLKGKDYSSDSENEDAFVL</sequence>
<gene>
    <name evidence="10" type="ORF">SDC9_163417</name>
</gene>
<name>A0A645FRN9_9ZZZZ</name>
<evidence type="ECO:0000256" key="4">
    <source>
        <dbReference type="ARBA" id="ARBA00022519"/>
    </source>
</evidence>
<dbReference type="InterPro" id="IPR055348">
    <property type="entry name" value="DctQ"/>
</dbReference>
<feature type="transmembrane region" description="Helical" evidence="8">
    <location>
        <begin position="33"/>
        <end position="50"/>
    </location>
</feature>
<proteinExistence type="predicted"/>
<keyword evidence="2" id="KW-0813">Transport</keyword>
<keyword evidence="7 8" id="KW-0472">Membrane</keyword>
<dbReference type="Pfam" id="PF04290">
    <property type="entry name" value="DctQ"/>
    <property type="match status" value="1"/>
</dbReference>
<keyword evidence="5 8" id="KW-0812">Transmembrane</keyword>
<organism evidence="10">
    <name type="scientific">bioreactor metagenome</name>
    <dbReference type="NCBI Taxonomy" id="1076179"/>
    <lineage>
        <taxon>unclassified sequences</taxon>
        <taxon>metagenomes</taxon>
        <taxon>ecological metagenomes</taxon>
    </lineage>
</organism>
<dbReference type="AlphaFoldDB" id="A0A645FRN9"/>
<keyword evidence="4" id="KW-0997">Cell inner membrane</keyword>
<comment type="caution">
    <text evidence="10">The sequence shown here is derived from an EMBL/GenBank/DDBJ whole genome shotgun (WGS) entry which is preliminary data.</text>
</comment>
<evidence type="ECO:0000256" key="7">
    <source>
        <dbReference type="ARBA" id="ARBA00023136"/>
    </source>
</evidence>
<dbReference type="GO" id="GO:0015740">
    <property type="term" value="P:C4-dicarboxylate transport"/>
    <property type="evidence" value="ECO:0007669"/>
    <property type="project" value="TreeGrafter"/>
</dbReference>
<protein>
    <recommendedName>
        <fullName evidence="9">Tripartite ATP-independent periplasmic transporters DctQ component domain-containing protein</fullName>
    </recommendedName>
</protein>
<reference evidence="10" key="1">
    <citation type="submission" date="2019-08" db="EMBL/GenBank/DDBJ databases">
        <authorList>
            <person name="Kucharzyk K."/>
            <person name="Murdoch R.W."/>
            <person name="Higgins S."/>
            <person name="Loffler F."/>
        </authorList>
    </citation>
    <scope>NUCLEOTIDE SEQUENCE</scope>
</reference>
<keyword evidence="6 8" id="KW-1133">Transmembrane helix</keyword>
<evidence type="ECO:0000259" key="9">
    <source>
        <dbReference type="Pfam" id="PF04290"/>
    </source>
</evidence>
<feature type="transmembrane region" description="Helical" evidence="8">
    <location>
        <begin position="71"/>
        <end position="90"/>
    </location>
</feature>
<dbReference type="PANTHER" id="PTHR35011">
    <property type="entry name" value="2,3-DIKETO-L-GULONATE TRAP TRANSPORTER SMALL PERMEASE PROTEIN YIAM"/>
    <property type="match status" value="1"/>
</dbReference>
<dbReference type="EMBL" id="VSSQ01062978">
    <property type="protein sequence ID" value="MPN16079.1"/>
    <property type="molecule type" value="Genomic_DNA"/>
</dbReference>
<keyword evidence="3" id="KW-1003">Cell membrane</keyword>
<dbReference type="PANTHER" id="PTHR35011:SF2">
    <property type="entry name" value="2,3-DIKETO-L-GULONATE TRAP TRANSPORTER SMALL PERMEASE PROTEIN YIAM"/>
    <property type="match status" value="1"/>
</dbReference>
<feature type="domain" description="Tripartite ATP-independent periplasmic transporters DctQ component" evidence="9">
    <location>
        <begin position="8"/>
        <end position="137"/>
    </location>
</feature>
<evidence type="ECO:0000256" key="8">
    <source>
        <dbReference type="SAM" id="Phobius"/>
    </source>
</evidence>
<accession>A0A645FRN9</accession>
<comment type="subcellular location">
    <subcellularLocation>
        <location evidence="1">Cell inner membrane</location>
        <topology evidence="1">Multi-pass membrane protein</topology>
    </subcellularLocation>
</comment>
<dbReference type="GO" id="GO:0005886">
    <property type="term" value="C:plasma membrane"/>
    <property type="evidence" value="ECO:0007669"/>
    <property type="project" value="UniProtKB-SubCell"/>
</dbReference>
<dbReference type="InterPro" id="IPR007387">
    <property type="entry name" value="TRAP_DctQ"/>
</dbReference>